<dbReference type="Proteomes" id="UP000027178">
    <property type="component" value="Unassembled WGS sequence"/>
</dbReference>
<keyword evidence="3" id="KW-1185">Reference proteome</keyword>
<evidence type="ECO:0000313" key="3">
    <source>
        <dbReference type="Proteomes" id="UP000027178"/>
    </source>
</evidence>
<feature type="domain" description="DNA ligase D polymerase" evidence="1">
    <location>
        <begin position="30"/>
        <end position="283"/>
    </location>
</feature>
<accession>A0A066ZCR2</accession>
<dbReference type="RefSeq" id="WP_035858316.1">
    <property type="nucleotide sequence ID" value="NZ_KK853997.1"/>
</dbReference>
<dbReference type="AlphaFoldDB" id="A0A066ZCR2"/>
<proteinExistence type="predicted"/>
<dbReference type="PATRIC" id="fig|1348663.4.peg.331"/>
<comment type="caution">
    <text evidence="2">The sequence shown here is derived from an EMBL/GenBank/DDBJ whole genome shotgun (WGS) entry which is preliminary data.</text>
</comment>
<dbReference type="OrthoDB" id="4296267at2"/>
<dbReference type="NCBIfam" id="TIGR02778">
    <property type="entry name" value="ligD_pol"/>
    <property type="match status" value="1"/>
</dbReference>
<dbReference type="Pfam" id="PF21686">
    <property type="entry name" value="LigD_Prim-Pol"/>
    <property type="match status" value="1"/>
</dbReference>
<dbReference type="PANTHER" id="PTHR42705:SF2">
    <property type="entry name" value="BIFUNCTIONAL NON-HOMOLOGOUS END JOINING PROTEIN LIGD"/>
    <property type="match status" value="1"/>
</dbReference>
<evidence type="ECO:0000259" key="1">
    <source>
        <dbReference type="Pfam" id="PF21686"/>
    </source>
</evidence>
<dbReference type="eggNOG" id="COG3285">
    <property type="taxonomic scope" value="Bacteria"/>
</dbReference>
<dbReference type="PANTHER" id="PTHR42705">
    <property type="entry name" value="BIFUNCTIONAL NON-HOMOLOGOUS END JOINING PROTEIN LIGD"/>
    <property type="match status" value="1"/>
</dbReference>
<protein>
    <recommendedName>
        <fullName evidence="1">DNA ligase D polymerase domain-containing protein</fullName>
    </recommendedName>
</protein>
<dbReference type="Gene3D" id="3.90.920.10">
    <property type="entry name" value="DNA primase, PRIM domain"/>
    <property type="match status" value="1"/>
</dbReference>
<name>A0A066ZCR2_9ACTN</name>
<evidence type="ECO:0000313" key="2">
    <source>
        <dbReference type="EMBL" id="KDN87940.1"/>
    </source>
</evidence>
<gene>
    <name evidence="2" type="ORF">KCH_03530</name>
</gene>
<reference evidence="2 3" key="1">
    <citation type="submission" date="2014-05" db="EMBL/GenBank/DDBJ databases">
        <title>Draft Genome Sequence of Kitasatospora cheerisanensis KCTC 2395.</title>
        <authorList>
            <person name="Nam D.H."/>
        </authorList>
    </citation>
    <scope>NUCLEOTIDE SEQUENCE [LARGE SCALE GENOMIC DNA]</scope>
    <source>
        <strain evidence="2 3">KCTC 2395</strain>
    </source>
</reference>
<dbReference type="InterPro" id="IPR052171">
    <property type="entry name" value="NHEJ_LigD"/>
</dbReference>
<dbReference type="HOGENOM" id="CLU_008325_1_2_11"/>
<sequence length="299" mass="32506">MPERQVTEVEGRRLVLSHLDKVLWPATGWTKGEALYYYAQIAPAMLPHLRGRAASFLRFPAGIGEEGFFAKNPPPGLPDWVRTVTAPSHEGPKQRVAVDDLPTLMTVANGYALELHVPQWTAESGPDAHDRLVVDLDPGPGADLTHCCLVALLIREALAADGLVCRPKTSGSKGLHLYAALRPTPAREVSDYARALAERLAREYPALVVSRMTKALRRGKVFVDWSQNATAKTTAAPYTLRATSVPGVSAPVSWSEVEQCTDPAELTFSPEQVLDRFAEQGDLLAELLSDDQALPDPAD</sequence>
<organism evidence="2 3">
    <name type="scientific">Kitasatospora cheerisanensis KCTC 2395</name>
    <dbReference type="NCBI Taxonomy" id="1348663"/>
    <lineage>
        <taxon>Bacteria</taxon>
        <taxon>Bacillati</taxon>
        <taxon>Actinomycetota</taxon>
        <taxon>Actinomycetes</taxon>
        <taxon>Kitasatosporales</taxon>
        <taxon>Streptomycetaceae</taxon>
        <taxon>Kitasatospora</taxon>
    </lineage>
</organism>
<dbReference type="EMBL" id="JNBY01000014">
    <property type="protein sequence ID" value="KDN87940.1"/>
    <property type="molecule type" value="Genomic_DNA"/>
</dbReference>
<dbReference type="InterPro" id="IPR014145">
    <property type="entry name" value="LigD_pol_dom"/>
</dbReference>